<evidence type="ECO:0000259" key="1">
    <source>
        <dbReference type="SMART" id="SM01321"/>
    </source>
</evidence>
<dbReference type="PANTHER" id="PTHR33360">
    <property type="entry name" value="TRANSPOSASE FOR INSERTION SEQUENCE ELEMENT IS200"/>
    <property type="match status" value="1"/>
</dbReference>
<reference evidence="2 3" key="1">
    <citation type="submission" date="2023-08" db="EMBL/GenBank/DDBJ databases">
        <title>Draft genome sequence of Algoriphagus confluentis.</title>
        <authorList>
            <person name="Takatani N."/>
            <person name="Hosokawa M."/>
            <person name="Sawabe T."/>
        </authorList>
    </citation>
    <scope>NUCLEOTIDE SEQUENCE [LARGE SCALE GENOMIC DNA]</scope>
    <source>
        <strain evidence="2 3">NBRC 111222</strain>
    </source>
</reference>
<keyword evidence="3" id="KW-1185">Reference proteome</keyword>
<dbReference type="SMART" id="SM01321">
    <property type="entry name" value="Y1_Tnp"/>
    <property type="match status" value="1"/>
</dbReference>
<proteinExistence type="predicted"/>
<dbReference type="Pfam" id="PF01797">
    <property type="entry name" value="Y1_Tnp"/>
    <property type="match status" value="1"/>
</dbReference>
<protein>
    <submittedName>
        <fullName evidence="2">IS200/IS605 family transposase</fullName>
    </submittedName>
</protein>
<sequence>MSTYTSIVYHIIWTPYKRKPIMAKAGRRDLFNYIYGILKNKNCHVYRINGVEDHLHIATSVHPSISLASLVKDIKLASGQMIQSNRLFEGFEGWQEGYAAFTHNYSSLDTLVNYIKNQEEHHKKVTFTEEYLDLLKDHGVEFDPRYLL</sequence>
<dbReference type="Proteomes" id="UP001338309">
    <property type="component" value="Unassembled WGS sequence"/>
</dbReference>
<accession>A0ABQ6PKC0</accession>
<feature type="domain" description="Transposase IS200-like" evidence="1">
    <location>
        <begin position="4"/>
        <end position="118"/>
    </location>
</feature>
<dbReference type="InterPro" id="IPR036515">
    <property type="entry name" value="Transposase_17_sf"/>
</dbReference>
<dbReference type="NCBIfam" id="NF033573">
    <property type="entry name" value="transpos_IS200"/>
    <property type="match status" value="1"/>
</dbReference>
<gene>
    <name evidence="2" type="primary">tnpA_3</name>
    <name evidence="2" type="ORF">Aconfl_10170</name>
</gene>
<comment type="caution">
    <text evidence="2">The sequence shown here is derived from an EMBL/GenBank/DDBJ whole genome shotgun (WGS) entry which is preliminary data.</text>
</comment>
<dbReference type="Gene3D" id="3.30.70.1290">
    <property type="entry name" value="Transposase IS200-like"/>
    <property type="match status" value="1"/>
</dbReference>
<organism evidence="2 3">
    <name type="scientific">Algoriphagus confluentis</name>
    <dbReference type="NCBI Taxonomy" id="1697556"/>
    <lineage>
        <taxon>Bacteria</taxon>
        <taxon>Pseudomonadati</taxon>
        <taxon>Bacteroidota</taxon>
        <taxon>Cytophagia</taxon>
        <taxon>Cytophagales</taxon>
        <taxon>Cyclobacteriaceae</taxon>
        <taxon>Algoriphagus</taxon>
    </lineage>
</organism>
<dbReference type="EMBL" id="BTPD01000003">
    <property type="protein sequence ID" value="GMQ28374.1"/>
    <property type="molecule type" value="Genomic_DNA"/>
</dbReference>
<dbReference type="InterPro" id="IPR002686">
    <property type="entry name" value="Transposase_17"/>
</dbReference>
<dbReference type="SUPFAM" id="SSF143422">
    <property type="entry name" value="Transposase IS200-like"/>
    <property type="match status" value="1"/>
</dbReference>
<name>A0ABQ6PKC0_9BACT</name>
<dbReference type="PANTHER" id="PTHR33360:SF2">
    <property type="entry name" value="TRANSPOSASE FOR INSERTION SEQUENCE ELEMENT IS200"/>
    <property type="match status" value="1"/>
</dbReference>
<evidence type="ECO:0000313" key="3">
    <source>
        <dbReference type="Proteomes" id="UP001338309"/>
    </source>
</evidence>
<evidence type="ECO:0000313" key="2">
    <source>
        <dbReference type="EMBL" id="GMQ28374.1"/>
    </source>
</evidence>
<dbReference type="RefSeq" id="WP_338223134.1">
    <property type="nucleotide sequence ID" value="NZ_BTPD01000003.1"/>
</dbReference>